<dbReference type="RefSeq" id="XP_068350108.1">
    <property type="nucleotide sequence ID" value="XM_068511108.1"/>
</dbReference>
<name>A0A1J4JH89_9EUKA</name>
<evidence type="ECO:0000313" key="1">
    <source>
        <dbReference type="EMBL" id="OHS96971.1"/>
    </source>
</evidence>
<protein>
    <submittedName>
        <fullName evidence="1">Uncharacterized protein</fullName>
    </submittedName>
</protein>
<dbReference type="EMBL" id="MLAK01001146">
    <property type="protein sequence ID" value="OHS96971.1"/>
    <property type="molecule type" value="Genomic_DNA"/>
</dbReference>
<dbReference type="OrthoDB" id="9978173at2759"/>
<dbReference type="Proteomes" id="UP000179807">
    <property type="component" value="Unassembled WGS sequence"/>
</dbReference>
<dbReference type="InterPro" id="IPR025533">
    <property type="entry name" value="DUF4419"/>
</dbReference>
<dbReference type="PANTHER" id="PTHR31252">
    <property type="entry name" value="DUF4419 DOMAIN-CONTAINING PROTEIN"/>
    <property type="match status" value="1"/>
</dbReference>
<dbReference type="GeneID" id="94845812"/>
<dbReference type="VEuPathDB" id="TrichDB:TRFO_36896"/>
<sequence>MNTSSTVIHLEEKEPPASLWPTTSVKSLHKNFPSPWFFFTEDKNIELMCTSIKEDFVCISHRSLLQCFVDAFCQHRPITISPDIFWILILQGFTHHVTVNHEKLKSKFVKFNQDKEPLKIQRKMFPEEATEEVWNGIFQEFIDKISDYTGLELIEKLTPDFSTTTPVSKAAGQVTIMAAMKNYFTYQCDFCGCGLPSITVEGSVDDWRKIYEKVEYIEQDETRIDGWICAFFPYDGSGERLPLDSLSMFDSLPSEIVSVPFDLVFYLPWEDPETIPPIKCEIRSGFIGVKQDPKTFNVKPEIGWIVHKGVITTPKDDLYLYRFLTRVPFPKDLPPKKYEEDEESA</sequence>
<reference evidence="1" key="1">
    <citation type="submission" date="2016-10" db="EMBL/GenBank/DDBJ databases">
        <authorList>
            <person name="Benchimol M."/>
            <person name="Almeida L.G."/>
            <person name="Vasconcelos A.T."/>
            <person name="Perreira-Neves A."/>
            <person name="Rosa I.A."/>
            <person name="Tasca T."/>
            <person name="Bogo M.R."/>
            <person name="de Souza W."/>
        </authorList>
    </citation>
    <scope>NUCLEOTIDE SEQUENCE [LARGE SCALE GENOMIC DNA]</scope>
    <source>
        <strain evidence="1">K</strain>
    </source>
</reference>
<dbReference type="PANTHER" id="PTHR31252:SF11">
    <property type="entry name" value="DUF4419 DOMAIN-CONTAINING PROTEIN"/>
    <property type="match status" value="1"/>
</dbReference>
<accession>A0A1J4JH89</accession>
<keyword evidence="2" id="KW-1185">Reference proteome</keyword>
<comment type="caution">
    <text evidence="1">The sequence shown here is derived from an EMBL/GenBank/DDBJ whole genome shotgun (WGS) entry which is preliminary data.</text>
</comment>
<dbReference type="Pfam" id="PF14388">
    <property type="entry name" value="DUF4419"/>
    <property type="match status" value="1"/>
</dbReference>
<gene>
    <name evidence="1" type="ORF">TRFO_36896</name>
</gene>
<proteinExistence type="predicted"/>
<dbReference type="AlphaFoldDB" id="A0A1J4JH89"/>
<evidence type="ECO:0000313" key="2">
    <source>
        <dbReference type="Proteomes" id="UP000179807"/>
    </source>
</evidence>
<organism evidence="1 2">
    <name type="scientific">Tritrichomonas foetus</name>
    <dbReference type="NCBI Taxonomy" id="1144522"/>
    <lineage>
        <taxon>Eukaryota</taxon>
        <taxon>Metamonada</taxon>
        <taxon>Parabasalia</taxon>
        <taxon>Tritrichomonadida</taxon>
        <taxon>Tritrichomonadidae</taxon>
        <taxon>Tritrichomonas</taxon>
    </lineage>
</organism>